<dbReference type="InterPro" id="IPR019786">
    <property type="entry name" value="Zinc_finger_PHD-type_CS"/>
</dbReference>
<evidence type="ECO:0000256" key="2">
    <source>
        <dbReference type="ARBA" id="ARBA00022771"/>
    </source>
</evidence>
<reference evidence="5 6" key="1">
    <citation type="submission" date="2023-03" db="EMBL/GenBank/DDBJ databases">
        <title>Genome insight into feeding habits of ladybird beetles.</title>
        <authorList>
            <person name="Li H.-S."/>
            <person name="Huang Y.-H."/>
            <person name="Pang H."/>
        </authorList>
    </citation>
    <scope>NUCLEOTIDE SEQUENCE [LARGE SCALE GENOMIC DNA]</scope>
    <source>
        <strain evidence="5">SYSU_2023b</strain>
        <tissue evidence="5">Whole body</tissue>
    </source>
</reference>
<evidence type="ECO:0000313" key="6">
    <source>
        <dbReference type="Proteomes" id="UP001431783"/>
    </source>
</evidence>
<feature type="region of interest" description="Disordered" evidence="4">
    <location>
        <begin position="1"/>
        <end position="26"/>
    </location>
</feature>
<keyword evidence="1" id="KW-0479">Metal-binding</keyword>
<dbReference type="EMBL" id="JARQZJ010000095">
    <property type="protein sequence ID" value="KAK9885335.1"/>
    <property type="molecule type" value="Genomic_DNA"/>
</dbReference>
<dbReference type="InterPro" id="IPR011011">
    <property type="entry name" value="Znf_FYVE_PHD"/>
</dbReference>
<evidence type="ECO:0000313" key="5">
    <source>
        <dbReference type="EMBL" id="KAK9885335.1"/>
    </source>
</evidence>
<keyword evidence="3" id="KW-0862">Zinc</keyword>
<evidence type="ECO:0000256" key="3">
    <source>
        <dbReference type="ARBA" id="ARBA00022833"/>
    </source>
</evidence>
<keyword evidence="2" id="KW-0863">Zinc-finger</keyword>
<accession>A0AAW1UZD5</accession>
<dbReference type="AlphaFoldDB" id="A0AAW1UZD5"/>
<gene>
    <name evidence="5" type="ORF">WA026_010835</name>
</gene>
<dbReference type="SUPFAM" id="SSF57903">
    <property type="entry name" value="FYVE/PHD zinc finger"/>
    <property type="match status" value="1"/>
</dbReference>
<keyword evidence="6" id="KW-1185">Reference proteome</keyword>
<name>A0AAW1UZD5_9CUCU</name>
<evidence type="ECO:0000256" key="1">
    <source>
        <dbReference type="ARBA" id="ARBA00022723"/>
    </source>
</evidence>
<evidence type="ECO:0008006" key="7">
    <source>
        <dbReference type="Google" id="ProtNLM"/>
    </source>
</evidence>
<feature type="compositionally biased region" description="Polar residues" evidence="4">
    <location>
        <begin position="1"/>
        <end position="21"/>
    </location>
</feature>
<protein>
    <recommendedName>
        <fullName evidence="7">Zinc finger PHD-type domain-containing protein</fullName>
    </recommendedName>
</protein>
<proteinExistence type="predicted"/>
<evidence type="ECO:0000256" key="4">
    <source>
        <dbReference type="SAM" id="MobiDB-lite"/>
    </source>
</evidence>
<dbReference type="GO" id="GO:0008270">
    <property type="term" value="F:zinc ion binding"/>
    <property type="evidence" value="ECO:0007669"/>
    <property type="project" value="UniProtKB-KW"/>
</dbReference>
<sequence length="108" mass="12190">MTSSTSQPTFEPRDQSNTTISGKMPASGPKILDCCSLCDQGILTISCNVCFRDTHRRCADAFLKGTDKDLDNDLDNWRCPRCLTLLHMADPTICDKNKKKKKRRCCRC</sequence>
<dbReference type="Proteomes" id="UP001431783">
    <property type="component" value="Unassembled WGS sequence"/>
</dbReference>
<organism evidence="5 6">
    <name type="scientific">Henosepilachna vigintioctopunctata</name>
    <dbReference type="NCBI Taxonomy" id="420089"/>
    <lineage>
        <taxon>Eukaryota</taxon>
        <taxon>Metazoa</taxon>
        <taxon>Ecdysozoa</taxon>
        <taxon>Arthropoda</taxon>
        <taxon>Hexapoda</taxon>
        <taxon>Insecta</taxon>
        <taxon>Pterygota</taxon>
        <taxon>Neoptera</taxon>
        <taxon>Endopterygota</taxon>
        <taxon>Coleoptera</taxon>
        <taxon>Polyphaga</taxon>
        <taxon>Cucujiformia</taxon>
        <taxon>Coccinelloidea</taxon>
        <taxon>Coccinellidae</taxon>
        <taxon>Epilachninae</taxon>
        <taxon>Epilachnini</taxon>
        <taxon>Henosepilachna</taxon>
    </lineage>
</organism>
<comment type="caution">
    <text evidence="5">The sequence shown here is derived from an EMBL/GenBank/DDBJ whole genome shotgun (WGS) entry which is preliminary data.</text>
</comment>
<dbReference type="PROSITE" id="PS01359">
    <property type="entry name" value="ZF_PHD_1"/>
    <property type="match status" value="1"/>
</dbReference>